<evidence type="ECO:0000313" key="6">
    <source>
        <dbReference type="Proteomes" id="UP000067399"/>
    </source>
</evidence>
<protein>
    <recommendedName>
        <fullName evidence="4">Fucosyltransferase C-terminal domain-containing protein</fullName>
    </recommendedName>
</protein>
<dbReference type="RefSeq" id="WP_066044199.1">
    <property type="nucleotide sequence ID" value="NZ_AP013042.1"/>
</dbReference>
<accession>A0A0P0URH5</accession>
<dbReference type="SUPFAM" id="SSF53756">
    <property type="entry name" value="UDP-Glycosyltransferase/glycogen phosphorylase"/>
    <property type="match status" value="1"/>
</dbReference>
<evidence type="ECO:0000256" key="1">
    <source>
        <dbReference type="ARBA" id="ARBA00008919"/>
    </source>
</evidence>
<evidence type="ECO:0000256" key="2">
    <source>
        <dbReference type="ARBA" id="ARBA00022676"/>
    </source>
</evidence>
<dbReference type="InterPro" id="IPR001503">
    <property type="entry name" value="Glyco_trans_10"/>
</dbReference>
<reference evidence="5 6" key="2">
    <citation type="journal article" date="2016" name="ISME J.">
        <title>Heterogeneous composition of key metabolic gene clusters in a vent mussel symbiont population.</title>
        <authorList>
            <person name="Ikuta T."/>
            <person name="Takaki Y."/>
            <person name="Nagai Y."/>
            <person name="Shimamura S."/>
            <person name="Tsuda M."/>
            <person name="Kawagucci S."/>
            <person name="Aoki Y."/>
            <person name="Inoue K."/>
            <person name="Teruya M."/>
            <person name="Satou K."/>
            <person name="Teruya K."/>
            <person name="Shimoji M."/>
            <person name="Tamotsu H."/>
            <person name="Hirano T."/>
            <person name="Maruyama T."/>
            <person name="Yoshida T."/>
        </authorList>
    </citation>
    <scope>NUCLEOTIDE SEQUENCE [LARGE SCALE GENOMIC DNA]</scope>
    <source>
        <strain evidence="5 6">Myojin Knoll</strain>
    </source>
</reference>
<comment type="similarity">
    <text evidence="1">Belongs to the glycosyltransferase 10 family.</text>
</comment>
<feature type="domain" description="Fucosyltransferase C-terminal" evidence="4">
    <location>
        <begin position="189"/>
        <end position="318"/>
    </location>
</feature>
<dbReference type="Pfam" id="PF00852">
    <property type="entry name" value="Glyco_transf_10"/>
    <property type="match status" value="1"/>
</dbReference>
<dbReference type="Gene3D" id="3.40.50.11660">
    <property type="entry name" value="Glycosyl transferase family 10, C-terminal domain"/>
    <property type="match status" value="1"/>
</dbReference>
<reference evidence="5 6" key="1">
    <citation type="journal article" date="2000" name="Mar. Ecol. Prog. Ser.">
        <title>Phylogenetic characterization of endosymbionts in three hydrothermal vent mussels: influence on host distributions.</title>
        <authorList>
            <person name="Fujiwara Y."/>
            <person name="Takai K."/>
            <person name="Uematsu K."/>
            <person name="Tsuchida S."/>
            <person name="Hunt J.C."/>
            <person name="Hashimoto J."/>
        </authorList>
    </citation>
    <scope>NUCLEOTIDE SEQUENCE [LARGE SCALE GENOMIC DNA]</scope>
    <source>
        <strain evidence="5 6">Myojin Knoll</strain>
    </source>
</reference>
<dbReference type="GO" id="GO:0016020">
    <property type="term" value="C:membrane"/>
    <property type="evidence" value="ECO:0007669"/>
    <property type="project" value="InterPro"/>
</dbReference>
<keyword evidence="3" id="KW-0808">Transferase</keyword>
<gene>
    <name evidence="5" type="ORF">BSEPE_0695</name>
</gene>
<dbReference type="Proteomes" id="UP000067399">
    <property type="component" value="Chromosome"/>
</dbReference>
<dbReference type="OrthoDB" id="9791032at2"/>
<dbReference type="EMBL" id="AP013042">
    <property type="protein sequence ID" value="BAS67691.1"/>
    <property type="molecule type" value="Genomic_DNA"/>
</dbReference>
<dbReference type="AlphaFoldDB" id="A0A0P0URH5"/>
<sequence>MNSKKNIKYISLVVDKVYQNNKIFSSHEATRIKYCTLKEEFLKLGYEINTHDLNENRDVEIAIYLDIPNNFLNVFNANIRNYALLIESPLSNNSNFNHTLYQYFDKIFTWSNDLIKIYQEQKKFVKINYSFDFGVYQPVNIKQKEKLCALINGNRASNAKDELYSKRVEIIRWFEEYHPNDFDLYGRSWNDTNSRYGWLNKLTSYRMVAKIYLKMRGRHFHPAYCGTVKNKISVLSKYKFSVAFENVQNASGYITEKIFDVFFSNCVPIYLGANDICEVIPKNCFIDMRDFNDYESLYFYIKNMTDDDYIQYLNHIQNFLFSAASDKFKIETFVDTVINGVLDDKKYK</sequence>
<name>A0A0P0URH5_9GAMM</name>
<evidence type="ECO:0000256" key="3">
    <source>
        <dbReference type="ARBA" id="ARBA00022679"/>
    </source>
</evidence>
<dbReference type="STRING" id="1303921.BSEPE_0695"/>
<dbReference type="KEGG" id="ebh:BSEPE_0695"/>
<evidence type="ECO:0000313" key="5">
    <source>
        <dbReference type="EMBL" id="BAS67691.1"/>
    </source>
</evidence>
<dbReference type="PANTHER" id="PTHR11929">
    <property type="entry name" value="ALPHA- 1,3 -FUCOSYLTRANSFERASE"/>
    <property type="match status" value="1"/>
</dbReference>
<organism evidence="5 6">
    <name type="scientific">endosymbiont of Bathymodiolus septemdierum str. Myojin knoll</name>
    <dbReference type="NCBI Taxonomy" id="1303921"/>
    <lineage>
        <taxon>Bacteria</taxon>
        <taxon>Pseudomonadati</taxon>
        <taxon>Pseudomonadota</taxon>
        <taxon>Gammaproteobacteria</taxon>
        <taxon>sulfur-oxidizing symbionts</taxon>
    </lineage>
</organism>
<dbReference type="GO" id="GO:0008417">
    <property type="term" value="F:fucosyltransferase activity"/>
    <property type="evidence" value="ECO:0007669"/>
    <property type="project" value="InterPro"/>
</dbReference>
<proteinExistence type="inferred from homology"/>
<dbReference type="InterPro" id="IPR055270">
    <property type="entry name" value="Glyco_tran_10_C"/>
</dbReference>
<keyword evidence="6" id="KW-1185">Reference proteome</keyword>
<dbReference type="PANTHER" id="PTHR11929:SF194">
    <property type="entry name" value="ALPHA-(1,3)-FUCOSYLTRANSFERASE 10"/>
    <property type="match status" value="1"/>
</dbReference>
<evidence type="ECO:0000259" key="4">
    <source>
        <dbReference type="Pfam" id="PF00852"/>
    </source>
</evidence>
<dbReference type="InterPro" id="IPR038577">
    <property type="entry name" value="GT10-like_C_sf"/>
</dbReference>
<keyword evidence="2" id="KW-0328">Glycosyltransferase</keyword>